<dbReference type="FunFam" id="3.40.30.10:FF:000041">
    <property type="entry name" value="Maleylacetoacetate isomerase isoform 1"/>
    <property type="match status" value="1"/>
</dbReference>
<dbReference type="Gene3D" id="1.20.1050.10">
    <property type="match status" value="1"/>
</dbReference>
<dbReference type="SFLD" id="SFLDG00358">
    <property type="entry name" value="Main_(cytGST)"/>
    <property type="match status" value="1"/>
</dbReference>
<dbReference type="InterPro" id="IPR010987">
    <property type="entry name" value="Glutathione-S-Trfase_C-like"/>
</dbReference>
<keyword evidence="9" id="KW-0585">Phenylalanine catabolism</keyword>
<dbReference type="EMBL" id="KB202163">
    <property type="protein sequence ID" value="ESO91951.1"/>
    <property type="molecule type" value="Genomic_DNA"/>
</dbReference>
<dbReference type="InterPro" id="IPR034333">
    <property type="entry name" value="GST_Zeta_N"/>
</dbReference>
<evidence type="ECO:0000256" key="4">
    <source>
        <dbReference type="ARBA" id="ARBA00004671"/>
    </source>
</evidence>
<dbReference type="OrthoDB" id="202840at2759"/>
<dbReference type="Proteomes" id="UP000030746">
    <property type="component" value="Unassembled WGS sequence"/>
</dbReference>
<evidence type="ECO:0000256" key="5">
    <source>
        <dbReference type="ARBA" id="ARBA00010007"/>
    </source>
</evidence>
<proteinExistence type="inferred from homology"/>
<keyword evidence="10" id="KW-0413">Isomerase</keyword>
<evidence type="ECO:0000256" key="6">
    <source>
        <dbReference type="ARBA" id="ARBA00022490"/>
    </source>
</evidence>
<organism evidence="15 16">
    <name type="scientific">Lottia gigantea</name>
    <name type="common">Giant owl limpet</name>
    <dbReference type="NCBI Taxonomy" id="225164"/>
    <lineage>
        <taxon>Eukaryota</taxon>
        <taxon>Metazoa</taxon>
        <taxon>Spiralia</taxon>
        <taxon>Lophotrochozoa</taxon>
        <taxon>Mollusca</taxon>
        <taxon>Gastropoda</taxon>
        <taxon>Patellogastropoda</taxon>
        <taxon>Lottioidea</taxon>
        <taxon>Lottiidae</taxon>
        <taxon>Lottia</taxon>
    </lineage>
</organism>
<dbReference type="InterPro" id="IPR040079">
    <property type="entry name" value="Glutathione_S-Trfase"/>
</dbReference>
<name>V4AF47_LOTGI</name>
<comment type="subcellular location">
    <subcellularLocation>
        <location evidence="3">Cytoplasm</location>
    </subcellularLocation>
</comment>
<dbReference type="SUPFAM" id="SSF52833">
    <property type="entry name" value="Thioredoxin-like"/>
    <property type="match status" value="1"/>
</dbReference>
<dbReference type="GO" id="GO:0006559">
    <property type="term" value="P:L-phenylalanine catabolic process"/>
    <property type="evidence" value="ECO:0007669"/>
    <property type="project" value="UniProtKB-UniPathway"/>
</dbReference>
<evidence type="ECO:0000259" key="14">
    <source>
        <dbReference type="PROSITE" id="PS50405"/>
    </source>
</evidence>
<dbReference type="GO" id="GO:0004364">
    <property type="term" value="F:glutathione transferase activity"/>
    <property type="evidence" value="ECO:0007669"/>
    <property type="project" value="UniProtKB-EC"/>
</dbReference>
<dbReference type="RefSeq" id="XP_009057264.1">
    <property type="nucleotide sequence ID" value="XM_009059016.1"/>
</dbReference>
<protein>
    <submittedName>
        <fullName evidence="15">Uncharacterized protein</fullName>
    </submittedName>
</protein>
<dbReference type="SUPFAM" id="SSF47616">
    <property type="entry name" value="GST C-terminal domain-like"/>
    <property type="match status" value="1"/>
</dbReference>
<dbReference type="PROSITE" id="PS50404">
    <property type="entry name" value="GST_NTER"/>
    <property type="match status" value="1"/>
</dbReference>
<dbReference type="FunFam" id="1.20.1050.10:FF:000010">
    <property type="entry name" value="Maleylacetoacetate isomerase isoform 1"/>
    <property type="match status" value="1"/>
</dbReference>
<dbReference type="CDD" id="cd03191">
    <property type="entry name" value="GST_C_Zeta"/>
    <property type="match status" value="1"/>
</dbReference>
<evidence type="ECO:0000256" key="8">
    <source>
        <dbReference type="ARBA" id="ARBA00022878"/>
    </source>
</evidence>
<dbReference type="InterPro" id="IPR005955">
    <property type="entry name" value="GST_Zeta"/>
</dbReference>
<dbReference type="GO" id="GO:0005737">
    <property type="term" value="C:cytoplasm"/>
    <property type="evidence" value="ECO:0007669"/>
    <property type="project" value="UniProtKB-SubCell"/>
</dbReference>
<dbReference type="GO" id="GO:0006749">
    <property type="term" value="P:glutathione metabolic process"/>
    <property type="evidence" value="ECO:0007669"/>
    <property type="project" value="TreeGrafter"/>
</dbReference>
<keyword evidence="8" id="KW-0828">Tyrosine catabolism</keyword>
<evidence type="ECO:0000256" key="10">
    <source>
        <dbReference type="ARBA" id="ARBA00023235"/>
    </source>
</evidence>
<evidence type="ECO:0000256" key="9">
    <source>
        <dbReference type="ARBA" id="ARBA00023232"/>
    </source>
</evidence>
<dbReference type="NCBIfam" id="TIGR01262">
    <property type="entry name" value="maiA"/>
    <property type="match status" value="1"/>
</dbReference>
<dbReference type="InterPro" id="IPR036282">
    <property type="entry name" value="Glutathione-S-Trfase_C_sf"/>
</dbReference>
<dbReference type="HOGENOM" id="CLU_011226_20_1_1"/>
<dbReference type="CDD" id="cd03042">
    <property type="entry name" value="GST_N_Zeta"/>
    <property type="match status" value="1"/>
</dbReference>
<feature type="compositionally biased region" description="Polar residues" evidence="12">
    <location>
        <begin position="53"/>
        <end position="65"/>
    </location>
</feature>
<comment type="catalytic activity">
    <reaction evidence="1">
        <text>4-maleylacetoacetate = 4-fumarylacetoacetate</text>
        <dbReference type="Rhea" id="RHEA:14817"/>
        <dbReference type="ChEBI" id="CHEBI:17105"/>
        <dbReference type="ChEBI" id="CHEBI:18034"/>
        <dbReference type="EC" id="5.2.1.2"/>
    </reaction>
</comment>
<comment type="catalytic activity">
    <reaction evidence="11">
        <text>RX + glutathione = an S-substituted glutathione + a halide anion + H(+)</text>
        <dbReference type="Rhea" id="RHEA:16437"/>
        <dbReference type="ChEBI" id="CHEBI:15378"/>
        <dbReference type="ChEBI" id="CHEBI:16042"/>
        <dbReference type="ChEBI" id="CHEBI:17792"/>
        <dbReference type="ChEBI" id="CHEBI:57925"/>
        <dbReference type="ChEBI" id="CHEBI:90779"/>
        <dbReference type="EC" id="2.5.1.18"/>
    </reaction>
</comment>
<dbReference type="AlphaFoldDB" id="V4AF47"/>
<dbReference type="KEGG" id="lgi:LOTGIDRAFT_121608"/>
<sequence length="217" mass="24806">MLLLFQPILYSYFRSSCSWRVRIALNIKGIEYEYKAVHLLNNGGEQRSEDYSSKNPMQQVPSLETSNGDVLTQSLPIMEYLEEQYPSPSLLPKDSIQRAQIRALAEMINSGIQPLQNLTVLQYLKEDQKAEWSKHWIHNGFVALEKTLEKTSGKYCFGDNITLVDCCLPPQVFNANRFKVDMAEFPVISRINEDLGKIEAFKLAQPSQQPDCPSDLK</sequence>
<dbReference type="CTD" id="20231991"/>
<evidence type="ECO:0000256" key="11">
    <source>
        <dbReference type="ARBA" id="ARBA00047960"/>
    </source>
</evidence>
<evidence type="ECO:0000256" key="1">
    <source>
        <dbReference type="ARBA" id="ARBA00001622"/>
    </source>
</evidence>
<evidence type="ECO:0000256" key="12">
    <source>
        <dbReference type="SAM" id="MobiDB-lite"/>
    </source>
</evidence>
<dbReference type="InterPro" id="IPR036249">
    <property type="entry name" value="Thioredoxin-like_sf"/>
</dbReference>
<dbReference type="GeneID" id="20231991"/>
<accession>V4AF47</accession>
<dbReference type="SFLD" id="SFLDS00019">
    <property type="entry name" value="Glutathione_Transferase_(cytos"/>
    <property type="match status" value="1"/>
</dbReference>
<evidence type="ECO:0000256" key="7">
    <source>
        <dbReference type="ARBA" id="ARBA00022679"/>
    </source>
</evidence>
<evidence type="ECO:0000313" key="15">
    <source>
        <dbReference type="EMBL" id="ESO91951.1"/>
    </source>
</evidence>
<evidence type="ECO:0000259" key="13">
    <source>
        <dbReference type="PROSITE" id="PS50404"/>
    </source>
</evidence>
<dbReference type="InterPro" id="IPR004045">
    <property type="entry name" value="Glutathione_S-Trfase_N"/>
</dbReference>
<dbReference type="PROSITE" id="PS50405">
    <property type="entry name" value="GST_CTER"/>
    <property type="match status" value="1"/>
</dbReference>
<evidence type="ECO:0000256" key="2">
    <source>
        <dbReference type="ARBA" id="ARBA00001955"/>
    </source>
</evidence>
<dbReference type="GO" id="GO:0016034">
    <property type="term" value="F:maleylacetoacetate isomerase activity"/>
    <property type="evidence" value="ECO:0007669"/>
    <property type="project" value="UniProtKB-EC"/>
</dbReference>
<comment type="cofactor">
    <cofactor evidence="2">
        <name>glutathione</name>
        <dbReference type="ChEBI" id="CHEBI:57925"/>
    </cofactor>
</comment>
<evidence type="ECO:0000256" key="3">
    <source>
        <dbReference type="ARBA" id="ARBA00004496"/>
    </source>
</evidence>
<dbReference type="STRING" id="225164.V4AF47"/>
<dbReference type="GO" id="GO:0006572">
    <property type="term" value="P:L-tyrosine catabolic process"/>
    <property type="evidence" value="ECO:0007669"/>
    <property type="project" value="UniProtKB-KW"/>
</dbReference>
<comment type="pathway">
    <text evidence="4">Amino-acid degradation; L-phenylalanine degradation; acetoacetate and fumarate from L-phenylalanine: step 5/6.</text>
</comment>
<dbReference type="Pfam" id="PF13409">
    <property type="entry name" value="GST_N_2"/>
    <property type="match status" value="1"/>
</dbReference>
<feature type="domain" description="GST C-terminal" evidence="14">
    <location>
        <begin position="94"/>
        <end position="214"/>
    </location>
</feature>
<dbReference type="OMA" id="VYNAHRF"/>
<keyword evidence="6" id="KW-0963">Cytoplasm</keyword>
<dbReference type="PANTHER" id="PTHR42673:SF4">
    <property type="entry name" value="MALEYLACETOACETATE ISOMERASE"/>
    <property type="match status" value="1"/>
</dbReference>
<evidence type="ECO:0000313" key="16">
    <source>
        <dbReference type="Proteomes" id="UP000030746"/>
    </source>
</evidence>
<keyword evidence="7" id="KW-0808">Transferase</keyword>
<feature type="domain" description="GST N-terminal" evidence="13">
    <location>
        <begin position="5"/>
        <end position="89"/>
    </location>
</feature>
<feature type="region of interest" description="Disordered" evidence="12">
    <location>
        <begin position="45"/>
        <end position="65"/>
    </location>
</feature>
<comment type="similarity">
    <text evidence="5">Belongs to the GST superfamily. Zeta family.</text>
</comment>
<dbReference type="Gene3D" id="3.40.30.10">
    <property type="entry name" value="Glutaredoxin"/>
    <property type="match status" value="1"/>
</dbReference>
<dbReference type="PANTHER" id="PTHR42673">
    <property type="entry name" value="MALEYLACETOACETATE ISOMERASE"/>
    <property type="match status" value="1"/>
</dbReference>
<dbReference type="UniPathway" id="UPA00139">
    <property type="reaction ID" value="UER00340"/>
</dbReference>
<keyword evidence="16" id="KW-1185">Reference proteome</keyword>
<dbReference type="InterPro" id="IPR034330">
    <property type="entry name" value="GST_Zeta_C"/>
</dbReference>
<reference evidence="15 16" key="1">
    <citation type="journal article" date="2013" name="Nature">
        <title>Insights into bilaterian evolution from three spiralian genomes.</title>
        <authorList>
            <person name="Simakov O."/>
            <person name="Marletaz F."/>
            <person name="Cho S.J."/>
            <person name="Edsinger-Gonzales E."/>
            <person name="Havlak P."/>
            <person name="Hellsten U."/>
            <person name="Kuo D.H."/>
            <person name="Larsson T."/>
            <person name="Lv J."/>
            <person name="Arendt D."/>
            <person name="Savage R."/>
            <person name="Osoegawa K."/>
            <person name="de Jong P."/>
            <person name="Grimwood J."/>
            <person name="Chapman J.A."/>
            <person name="Shapiro H."/>
            <person name="Aerts A."/>
            <person name="Otillar R.P."/>
            <person name="Terry A.Y."/>
            <person name="Boore J.L."/>
            <person name="Grigoriev I.V."/>
            <person name="Lindberg D.R."/>
            <person name="Seaver E.C."/>
            <person name="Weisblat D.A."/>
            <person name="Putnam N.H."/>
            <person name="Rokhsar D.S."/>
        </authorList>
    </citation>
    <scope>NUCLEOTIDE SEQUENCE [LARGE SCALE GENOMIC DNA]</scope>
</reference>
<gene>
    <name evidence="15" type="ORF">LOTGIDRAFT_121608</name>
</gene>